<feature type="region of interest" description="Disordered" evidence="1">
    <location>
        <begin position="90"/>
        <end position="109"/>
    </location>
</feature>
<evidence type="ECO:0000313" key="2">
    <source>
        <dbReference type="EMBL" id="JAT17898.1"/>
    </source>
</evidence>
<feature type="non-terminal residue" evidence="2">
    <location>
        <position position="1"/>
    </location>
</feature>
<sequence length="148" mass="17197">KIATSLKTTYKNERYSKRTAKQKELEKFSKLKGLYNKSPSSHHTQAYLSQRRSVWEKVPVPKLSTTYKLDPNLLTKEEIQTVDNCCMRKPDISKRTTDEDSSDSNEEFDMESHVRVILSGIFSRRGNKSKNKIEFDKSYLHFGELSGQ</sequence>
<name>A0A1B6L2H3_9HEMI</name>
<reference evidence="2" key="1">
    <citation type="submission" date="2015-11" db="EMBL/GenBank/DDBJ databases">
        <title>De novo transcriptome assembly of four potential Pierce s Disease insect vectors from Arizona vineyards.</title>
        <authorList>
            <person name="Tassone E.E."/>
        </authorList>
    </citation>
    <scope>NUCLEOTIDE SEQUENCE</scope>
</reference>
<evidence type="ECO:0000256" key="1">
    <source>
        <dbReference type="SAM" id="MobiDB-lite"/>
    </source>
</evidence>
<organism evidence="2">
    <name type="scientific">Graphocephala atropunctata</name>
    <dbReference type="NCBI Taxonomy" id="36148"/>
    <lineage>
        <taxon>Eukaryota</taxon>
        <taxon>Metazoa</taxon>
        <taxon>Ecdysozoa</taxon>
        <taxon>Arthropoda</taxon>
        <taxon>Hexapoda</taxon>
        <taxon>Insecta</taxon>
        <taxon>Pterygota</taxon>
        <taxon>Neoptera</taxon>
        <taxon>Paraneoptera</taxon>
        <taxon>Hemiptera</taxon>
        <taxon>Auchenorrhyncha</taxon>
        <taxon>Membracoidea</taxon>
        <taxon>Cicadellidae</taxon>
        <taxon>Cicadellinae</taxon>
        <taxon>Cicadellini</taxon>
        <taxon>Graphocephala</taxon>
    </lineage>
</organism>
<feature type="compositionally biased region" description="Acidic residues" evidence="1">
    <location>
        <begin position="99"/>
        <end position="109"/>
    </location>
</feature>
<protein>
    <submittedName>
        <fullName evidence="2">Uncharacterized protein</fullName>
    </submittedName>
</protein>
<accession>A0A1B6L2H3</accession>
<gene>
    <name evidence="2" type="ORF">g.893</name>
</gene>
<dbReference type="EMBL" id="GEBQ01022079">
    <property type="protein sequence ID" value="JAT17898.1"/>
    <property type="molecule type" value="Transcribed_RNA"/>
</dbReference>
<feature type="non-terminal residue" evidence="2">
    <location>
        <position position="148"/>
    </location>
</feature>
<dbReference type="AlphaFoldDB" id="A0A1B6L2H3"/>
<proteinExistence type="predicted"/>